<dbReference type="Proteomes" id="UP000541185">
    <property type="component" value="Unassembled WGS sequence"/>
</dbReference>
<dbReference type="AlphaFoldDB" id="A0A848GWL4"/>
<feature type="domain" description="FecR protein" evidence="2">
    <location>
        <begin position="73"/>
        <end position="168"/>
    </location>
</feature>
<reference evidence="3 4" key="1">
    <citation type="submission" date="2020-04" db="EMBL/GenBank/DDBJ databases">
        <title>Ramlibacter sp. G-1-2-2 isolated from soil.</title>
        <authorList>
            <person name="Dahal R.H."/>
        </authorList>
    </citation>
    <scope>NUCLEOTIDE SEQUENCE [LARGE SCALE GENOMIC DNA]</scope>
    <source>
        <strain evidence="3 4">G-1-2-2</strain>
    </source>
</reference>
<dbReference type="EMBL" id="JABBFX010000001">
    <property type="protein sequence ID" value="NML42995.1"/>
    <property type="molecule type" value="Genomic_DNA"/>
</dbReference>
<evidence type="ECO:0000256" key="1">
    <source>
        <dbReference type="SAM" id="MobiDB-lite"/>
    </source>
</evidence>
<evidence type="ECO:0000313" key="4">
    <source>
        <dbReference type="Proteomes" id="UP000541185"/>
    </source>
</evidence>
<sequence length="626" mass="67857">MNAISRTTGREGSLRWVRGLALVATVWGASALAQVVTVPAAHLNHAEGTVALSPQGDTEWHDVQPRRVLKRGDRLWTDRGSRAEIQAGGHAVRLDSQTQVILENASDNATQLSLTQGSMVITVTRVNPGDTVEIGTPNLAFRARQPGDYRVDVDTKSGTTRVVVQSGTGVVYGEKGEALELHTGQRAIFRARDLARVQQGAFAANDDFDRWAGARRRGEPTVSMPSVAQAAPATPPPNALVNRGRDIIISGPAASLPGSKLAAKEPAVAAAPVPASARPQFQIKGPPVMATAPVAPVPAAPPATPAAPPATAPVAAAAPVIKAQVIPTVPVVPNTPAAAPLRVTAPASTQLQQAQAQADAALRAQARAAEQAAQKAAAEQVAREQKAAAAQKAAADQAARDQARAAEAQARAAREQQRVAAQQEEQRRAAARRDEDRQAAASAKRADERRRSVAAARRAEEERHQLQARKAEDARHAAAEARREQEHKRQLAAKKAAEEKRLAALRKEEERRQAAARAAEEKKLAEARLRHLTHLREQAGREEANAREQQARRAEQDKQEQARRDDQARRDEQARRDDADRRQRQLAEQWRKDQEKKDQEVWLRQQQAPLQPMRPVPMGVPFRRVS</sequence>
<name>A0A848GWL4_9BURK</name>
<comment type="caution">
    <text evidence="3">The sequence shown here is derived from an EMBL/GenBank/DDBJ whole genome shotgun (WGS) entry which is preliminary data.</text>
</comment>
<dbReference type="Pfam" id="PF04773">
    <property type="entry name" value="FecR"/>
    <property type="match status" value="1"/>
</dbReference>
<dbReference type="RefSeq" id="WP_169417236.1">
    <property type="nucleotide sequence ID" value="NZ_JABBFX010000001.1"/>
</dbReference>
<gene>
    <name evidence="3" type="ORF">HHL11_04475</name>
</gene>
<feature type="region of interest" description="Disordered" evidence="1">
    <location>
        <begin position="392"/>
        <end position="626"/>
    </location>
</feature>
<feature type="compositionally biased region" description="Basic and acidic residues" evidence="1">
    <location>
        <begin position="424"/>
        <end position="601"/>
    </location>
</feature>
<accession>A0A848GWL4</accession>
<protein>
    <recommendedName>
        <fullName evidence="2">FecR protein domain-containing protein</fullName>
    </recommendedName>
</protein>
<evidence type="ECO:0000259" key="2">
    <source>
        <dbReference type="Pfam" id="PF04773"/>
    </source>
</evidence>
<dbReference type="PANTHER" id="PTHR38731">
    <property type="entry name" value="LIPL45-RELATED LIPOPROTEIN-RELATED"/>
    <property type="match status" value="1"/>
</dbReference>
<dbReference type="InterPro" id="IPR006860">
    <property type="entry name" value="FecR"/>
</dbReference>
<evidence type="ECO:0000313" key="3">
    <source>
        <dbReference type="EMBL" id="NML42995.1"/>
    </source>
</evidence>
<organism evidence="3 4">
    <name type="scientific">Ramlibacter agri</name>
    <dbReference type="NCBI Taxonomy" id="2728837"/>
    <lineage>
        <taxon>Bacteria</taxon>
        <taxon>Pseudomonadati</taxon>
        <taxon>Pseudomonadota</taxon>
        <taxon>Betaproteobacteria</taxon>
        <taxon>Burkholderiales</taxon>
        <taxon>Comamonadaceae</taxon>
        <taxon>Ramlibacter</taxon>
    </lineage>
</organism>
<proteinExistence type="predicted"/>
<dbReference type="PANTHER" id="PTHR38731:SF3">
    <property type="entry name" value="BLL6125 PROTEIN"/>
    <property type="match status" value="1"/>
</dbReference>
<keyword evidence="4" id="KW-1185">Reference proteome</keyword>